<dbReference type="GO" id="GO:0003676">
    <property type="term" value="F:nucleic acid binding"/>
    <property type="evidence" value="ECO:0007669"/>
    <property type="project" value="InterPro"/>
</dbReference>
<organism evidence="9 10">
    <name type="scientific">Clostridium cadaveris</name>
    <dbReference type="NCBI Taxonomy" id="1529"/>
    <lineage>
        <taxon>Bacteria</taxon>
        <taxon>Bacillati</taxon>
        <taxon>Bacillota</taxon>
        <taxon>Clostridia</taxon>
        <taxon>Eubacteriales</taxon>
        <taxon>Clostridiaceae</taxon>
        <taxon>Clostridium</taxon>
    </lineage>
</organism>
<comment type="subcellular location">
    <subcellularLocation>
        <location evidence="5 6">Cytoplasm</location>
    </subcellularLocation>
</comment>
<keyword evidence="2 5" id="KW-0540">Nuclease</keyword>
<evidence type="ECO:0000313" key="10">
    <source>
        <dbReference type="Proteomes" id="UP000246114"/>
    </source>
</evidence>
<evidence type="ECO:0000256" key="4">
    <source>
        <dbReference type="ARBA" id="ARBA00022839"/>
    </source>
</evidence>
<keyword evidence="3 5" id="KW-0378">Hydrolase</keyword>
<dbReference type="GO" id="GO:0008855">
    <property type="term" value="F:exodeoxyribonuclease VII activity"/>
    <property type="evidence" value="ECO:0007669"/>
    <property type="project" value="UniProtKB-UniRule"/>
</dbReference>
<comment type="function">
    <text evidence="5">Bidirectionally degrades single-stranded DNA into large acid-insoluble oligonucleotides, which are then degraded further into small acid-soluble oligonucleotides.</text>
</comment>
<comment type="catalytic activity">
    <reaction evidence="5 6">
        <text>Exonucleolytic cleavage in either 5'- to 3'- or 3'- to 5'-direction to yield nucleoside 5'-phosphates.</text>
        <dbReference type="EC" id="3.1.11.6"/>
    </reaction>
</comment>
<evidence type="ECO:0000256" key="6">
    <source>
        <dbReference type="RuleBase" id="RU004355"/>
    </source>
</evidence>
<evidence type="ECO:0000256" key="1">
    <source>
        <dbReference type="ARBA" id="ARBA00022490"/>
    </source>
</evidence>
<feature type="domain" description="OB-fold nucleic acid binding" evidence="8">
    <location>
        <begin position="6"/>
        <end position="100"/>
    </location>
</feature>
<dbReference type="GO" id="GO:0005737">
    <property type="term" value="C:cytoplasm"/>
    <property type="evidence" value="ECO:0007669"/>
    <property type="project" value="UniProtKB-SubCell"/>
</dbReference>
<comment type="subunit">
    <text evidence="5">Heterooligomer composed of large and small subunits.</text>
</comment>
<accession>A0A316MM20</accession>
<evidence type="ECO:0000256" key="3">
    <source>
        <dbReference type="ARBA" id="ARBA00022801"/>
    </source>
</evidence>
<evidence type="ECO:0000256" key="5">
    <source>
        <dbReference type="HAMAP-Rule" id="MF_00378"/>
    </source>
</evidence>
<dbReference type="EC" id="3.1.11.6" evidence="5"/>
<feature type="domain" description="Exonuclease VII large subunit C-terminal" evidence="7">
    <location>
        <begin position="124"/>
        <end position="340"/>
    </location>
</feature>
<gene>
    <name evidence="5" type="primary">xseA</name>
    <name evidence="9" type="ORF">DBY38_07685</name>
</gene>
<sequence>MFVKTLTVSALNNYIKRIIDGDVILNNVSLKGEISNFKLHSSGHIYFSLKDNLSKINCIMFKDKAKNIDFDFKEGMQVEVLGRVKVYDREGVYQMYCDSIKMSGMGDIYLAFLETKKKLEEKGVFREEHKKALPKFPKRVGIITSPTGAAIKDIINVARRRNKSTDLIIYPALVQGNGAIEEIKKGIEVLNSKPDIDVIIIARGGGAIEDLKAFNDESLAMSIYKSKKPIVTGIGHEIDFTIADFVADRRASTPSAAAEITIPSFETLENEIKTLEVSLKNTINFMIDKKVSEVKILENEIMKYSPETFIVNQYYLLDTLKEKLNHMIKNNLSIKNLEISNMYDKLSNNNPLNILNKGYSIVKNEEDHVLNSKNDLNENTYINIIFKDGDVKGEFSPIKEG</sequence>
<dbReference type="Pfam" id="PF02601">
    <property type="entry name" value="Exonuc_VII_L"/>
    <property type="match status" value="1"/>
</dbReference>
<name>A0A316MM20_9CLOT</name>
<dbReference type="AlphaFoldDB" id="A0A316MM20"/>
<protein>
    <recommendedName>
        <fullName evidence="5">Exodeoxyribonuclease 7 large subunit</fullName>
        <ecNumber evidence="5">3.1.11.6</ecNumber>
    </recommendedName>
    <alternativeName>
        <fullName evidence="5">Exodeoxyribonuclease VII large subunit</fullName>
        <shortName evidence="5">Exonuclease VII large subunit</shortName>
    </alternativeName>
</protein>
<dbReference type="InterPro" id="IPR020579">
    <property type="entry name" value="Exonuc_VII_lsu_C"/>
</dbReference>
<dbReference type="CDD" id="cd04489">
    <property type="entry name" value="ExoVII_LU_OBF"/>
    <property type="match status" value="1"/>
</dbReference>
<dbReference type="GO" id="GO:0009318">
    <property type="term" value="C:exodeoxyribonuclease VII complex"/>
    <property type="evidence" value="ECO:0007669"/>
    <property type="project" value="UniProtKB-UniRule"/>
</dbReference>
<keyword evidence="1 5" id="KW-0963">Cytoplasm</keyword>
<dbReference type="EMBL" id="QAMZ01000036">
    <property type="protein sequence ID" value="PWL53600.1"/>
    <property type="molecule type" value="Genomic_DNA"/>
</dbReference>
<keyword evidence="4 5" id="KW-0269">Exonuclease</keyword>
<evidence type="ECO:0000259" key="7">
    <source>
        <dbReference type="Pfam" id="PF02601"/>
    </source>
</evidence>
<comment type="caution">
    <text evidence="9">The sequence shown here is derived from an EMBL/GenBank/DDBJ whole genome shotgun (WGS) entry which is preliminary data.</text>
</comment>
<dbReference type="InterPro" id="IPR025824">
    <property type="entry name" value="OB-fold_nuc-bd_dom"/>
</dbReference>
<dbReference type="Gene3D" id="2.40.50.140">
    <property type="entry name" value="Nucleic acid-binding proteins"/>
    <property type="match status" value="1"/>
</dbReference>
<comment type="similarity">
    <text evidence="5 6">Belongs to the XseA family.</text>
</comment>
<dbReference type="Pfam" id="PF13742">
    <property type="entry name" value="tRNA_anti_2"/>
    <property type="match status" value="1"/>
</dbReference>
<dbReference type="InterPro" id="IPR003753">
    <property type="entry name" value="Exonuc_VII_L"/>
</dbReference>
<dbReference type="PANTHER" id="PTHR30008">
    <property type="entry name" value="EXODEOXYRIBONUCLEASE 7 LARGE SUBUNIT"/>
    <property type="match status" value="1"/>
</dbReference>
<evidence type="ECO:0000256" key="2">
    <source>
        <dbReference type="ARBA" id="ARBA00022722"/>
    </source>
</evidence>
<dbReference type="Proteomes" id="UP000246114">
    <property type="component" value="Unassembled WGS sequence"/>
</dbReference>
<dbReference type="GO" id="GO:0006308">
    <property type="term" value="P:DNA catabolic process"/>
    <property type="evidence" value="ECO:0007669"/>
    <property type="project" value="UniProtKB-UniRule"/>
</dbReference>
<proteinExistence type="inferred from homology"/>
<evidence type="ECO:0000313" key="9">
    <source>
        <dbReference type="EMBL" id="PWL53600.1"/>
    </source>
</evidence>
<reference evidence="9 10" key="1">
    <citation type="submission" date="2018-03" db="EMBL/GenBank/DDBJ databases">
        <title>The uncultured portion of the human microbiome is neutrally assembled.</title>
        <authorList>
            <person name="Jeraldo P."/>
            <person name="Boardman L."/>
            <person name="White B.A."/>
            <person name="Nelson H."/>
            <person name="Goldenfeld N."/>
            <person name="Chia N."/>
        </authorList>
    </citation>
    <scope>NUCLEOTIDE SEQUENCE [LARGE SCALE GENOMIC DNA]</scope>
    <source>
        <strain evidence="9">CIM:MAG 903</strain>
    </source>
</reference>
<dbReference type="NCBIfam" id="TIGR00237">
    <property type="entry name" value="xseA"/>
    <property type="match status" value="1"/>
</dbReference>
<dbReference type="InterPro" id="IPR012340">
    <property type="entry name" value="NA-bd_OB-fold"/>
</dbReference>
<evidence type="ECO:0000259" key="8">
    <source>
        <dbReference type="Pfam" id="PF13742"/>
    </source>
</evidence>
<dbReference type="HAMAP" id="MF_00378">
    <property type="entry name" value="Exonuc_7_L"/>
    <property type="match status" value="1"/>
</dbReference>
<dbReference type="PANTHER" id="PTHR30008:SF0">
    <property type="entry name" value="EXODEOXYRIBONUCLEASE 7 LARGE SUBUNIT"/>
    <property type="match status" value="1"/>
</dbReference>